<dbReference type="EMBL" id="MEIA01000477">
    <property type="protein sequence ID" value="OJF10396.1"/>
    <property type="molecule type" value="Genomic_DNA"/>
</dbReference>
<gene>
    <name evidence="1" type="ORF">BG844_32185</name>
</gene>
<dbReference type="Proteomes" id="UP000182486">
    <property type="component" value="Unassembled WGS sequence"/>
</dbReference>
<organism evidence="1 2">
    <name type="scientific">Couchioplanes caeruleus subsp. caeruleus</name>
    <dbReference type="NCBI Taxonomy" id="56427"/>
    <lineage>
        <taxon>Bacteria</taxon>
        <taxon>Bacillati</taxon>
        <taxon>Actinomycetota</taxon>
        <taxon>Actinomycetes</taxon>
        <taxon>Micromonosporales</taxon>
        <taxon>Micromonosporaceae</taxon>
        <taxon>Couchioplanes</taxon>
    </lineage>
</organism>
<name>A0A1K0GHJ9_9ACTN</name>
<accession>A0A1K0GHJ9</accession>
<comment type="caution">
    <text evidence="1">The sequence shown here is derived from an EMBL/GenBank/DDBJ whole genome shotgun (WGS) entry which is preliminary data.</text>
</comment>
<protein>
    <submittedName>
        <fullName evidence="1">Uncharacterized protein</fullName>
    </submittedName>
</protein>
<reference evidence="1 2" key="1">
    <citation type="submission" date="2016-09" db="EMBL/GenBank/DDBJ databases">
        <title>Couchioplanes caeruleus draft genome sequence.</title>
        <authorList>
            <person name="Sheehan J."/>
            <person name="Caffrey P."/>
        </authorList>
    </citation>
    <scope>NUCLEOTIDE SEQUENCE [LARGE SCALE GENOMIC DNA]</scope>
    <source>
        <strain evidence="1 2">DSM 43634</strain>
    </source>
</reference>
<keyword evidence="2" id="KW-1185">Reference proteome</keyword>
<dbReference type="RefSeq" id="WP_071809125.1">
    <property type="nucleotide sequence ID" value="NZ_MEIA01000477.1"/>
</dbReference>
<evidence type="ECO:0000313" key="2">
    <source>
        <dbReference type="Proteomes" id="UP000182486"/>
    </source>
</evidence>
<sequence>MIYIYSADFTYETRDGQPATETREFTYPNHVTDPTDLADIAEHLIGIAVSSRRLHILAVRPVRARLKTDFV</sequence>
<evidence type="ECO:0000313" key="1">
    <source>
        <dbReference type="EMBL" id="OJF10396.1"/>
    </source>
</evidence>
<dbReference type="AlphaFoldDB" id="A0A1K0GHJ9"/>
<proteinExistence type="predicted"/>